<dbReference type="EMBL" id="MLJW01001758">
    <property type="protein sequence ID" value="OIQ76841.1"/>
    <property type="molecule type" value="Genomic_DNA"/>
</dbReference>
<dbReference type="PANTHER" id="PTHR13847">
    <property type="entry name" value="SARCOSINE DEHYDROGENASE-RELATED"/>
    <property type="match status" value="1"/>
</dbReference>
<name>A0A1J5PZF0_9ZZZZ</name>
<dbReference type="Pfam" id="PF01266">
    <property type="entry name" value="DAO"/>
    <property type="match status" value="1"/>
</dbReference>
<proteinExistence type="predicted"/>
<accession>A0A1J5PZF0</accession>
<sequence>MFRGGADYPQTWYAATAAPPRQPRTTPPAAEVDVAIVGGGFFGLYCALQLAQAGRRVALLEASRLGWGGSGRNGGQLVPGLSCGWSRLRAAIGAQLTTEMQRESQRALGQIRALIAERSIDCELADGHVEVAVLERRVHALHDAIDEARRDWGDTRLRFIDRAELGAYVDSPRYRAGLLDPDAAHLHPLKYLFGVAAAAEAAGATLHEGCRVAGYRELADGVRVQLADGASLRCAQLVLAAGAYVDRVDARLAARVLPVGSFIGVTAPLGEAACRRLLPGNHAVYDNQFILEYFRTTADHRLLFGGRCSYLGGTPRHLADAMRANIVRAFPQLRGVGVDYAWGGHIDVTLRRLPDWGRRGDRVYWAQGFCGHGMVPTRIAANVVTEAMLGEPTRLDAFASIVNPRFPGGERFGALLQALGMSWYRLRDLV</sequence>
<reference evidence="2" key="1">
    <citation type="submission" date="2016-10" db="EMBL/GenBank/DDBJ databases">
        <title>Sequence of Gallionella enrichment culture.</title>
        <authorList>
            <person name="Poehlein A."/>
            <person name="Muehling M."/>
            <person name="Daniel R."/>
        </authorList>
    </citation>
    <scope>NUCLEOTIDE SEQUENCE</scope>
</reference>
<gene>
    <name evidence="2" type="primary">puuB_9</name>
    <name evidence="2" type="ORF">GALL_414740</name>
</gene>
<dbReference type="GO" id="GO:0005737">
    <property type="term" value="C:cytoplasm"/>
    <property type="evidence" value="ECO:0007669"/>
    <property type="project" value="TreeGrafter"/>
</dbReference>
<dbReference type="SUPFAM" id="SSF51905">
    <property type="entry name" value="FAD/NAD(P)-binding domain"/>
    <property type="match status" value="1"/>
</dbReference>
<dbReference type="Gene3D" id="3.30.9.10">
    <property type="entry name" value="D-Amino Acid Oxidase, subunit A, domain 2"/>
    <property type="match status" value="1"/>
</dbReference>
<feature type="domain" description="FAD dependent oxidoreductase" evidence="1">
    <location>
        <begin position="33"/>
        <end position="386"/>
    </location>
</feature>
<dbReference type="GO" id="GO:0016491">
    <property type="term" value="F:oxidoreductase activity"/>
    <property type="evidence" value="ECO:0007669"/>
    <property type="project" value="UniProtKB-KW"/>
</dbReference>
<protein>
    <submittedName>
        <fullName evidence="2">Gamma-glutamylputrescine oxidoreductase</fullName>
        <ecNumber evidence="2">1.4.3.-</ecNumber>
    </submittedName>
</protein>
<dbReference type="PANTHER" id="PTHR13847:SF281">
    <property type="entry name" value="FAD DEPENDENT OXIDOREDUCTASE DOMAIN-CONTAINING PROTEIN"/>
    <property type="match status" value="1"/>
</dbReference>
<dbReference type="InterPro" id="IPR036188">
    <property type="entry name" value="FAD/NAD-bd_sf"/>
</dbReference>
<dbReference type="InterPro" id="IPR006076">
    <property type="entry name" value="FAD-dep_OxRdtase"/>
</dbReference>
<evidence type="ECO:0000259" key="1">
    <source>
        <dbReference type="Pfam" id="PF01266"/>
    </source>
</evidence>
<comment type="caution">
    <text evidence="2">The sequence shown here is derived from an EMBL/GenBank/DDBJ whole genome shotgun (WGS) entry which is preliminary data.</text>
</comment>
<keyword evidence="2" id="KW-0560">Oxidoreductase</keyword>
<dbReference type="EC" id="1.4.3.-" evidence="2"/>
<dbReference type="AlphaFoldDB" id="A0A1J5PZF0"/>
<organism evidence="2">
    <name type="scientific">mine drainage metagenome</name>
    <dbReference type="NCBI Taxonomy" id="410659"/>
    <lineage>
        <taxon>unclassified sequences</taxon>
        <taxon>metagenomes</taxon>
        <taxon>ecological metagenomes</taxon>
    </lineage>
</organism>
<evidence type="ECO:0000313" key="2">
    <source>
        <dbReference type="EMBL" id="OIQ76841.1"/>
    </source>
</evidence>
<dbReference type="Gene3D" id="3.50.50.60">
    <property type="entry name" value="FAD/NAD(P)-binding domain"/>
    <property type="match status" value="1"/>
</dbReference>